<dbReference type="PROSITE" id="PS51257">
    <property type="entry name" value="PROKAR_LIPOPROTEIN"/>
    <property type="match status" value="1"/>
</dbReference>
<evidence type="ECO:0000313" key="3">
    <source>
        <dbReference type="Proteomes" id="UP001367030"/>
    </source>
</evidence>
<name>A0ABU8X090_9BURK</name>
<dbReference type="RefSeq" id="WP_340333264.1">
    <property type="nucleotide sequence ID" value="NZ_JBBKZS010000001.1"/>
</dbReference>
<accession>A0ABU8X090</accession>
<organism evidence="2 3">
    <name type="scientific">Variovorax robiniae</name>
    <dbReference type="NCBI Taxonomy" id="1836199"/>
    <lineage>
        <taxon>Bacteria</taxon>
        <taxon>Pseudomonadati</taxon>
        <taxon>Pseudomonadota</taxon>
        <taxon>Betaproteobacteria</taxon>
        <taxon>Burkholderiales</taxon>
        <taxon>Comamonadaceae</taxon>
        <taxon>Variovorax</taxon>
    </lineage>
</organism>
<evidence type="ECO:0000256" key="1">
    <source>
        <dbReference type="SAM" id="SignalP"/>
    </source>
</evidence>
<feature type="signal peptide" evidence="1">
    <location>
        <begin position="1"/>
        <end position="17"/>
    </location>
</feature>
<gene>
    <name evidence="2" type="ORF">WKW79_01165</name>
</gene>
<keyword evidence="3" id="KW-1185">Reference proteome</keyword>
<evidence type="ECO:0008006" key="4">
    <source>
        <dbReference type="Google" id="ProtNLM"/>
    </source>
</evidence>
<feature type="chain" id="PRO_5047338932" description="Lipoprotein" evidence="1">
    <location>
        <begin position="18"/>
        <end position="144"/>
    </location>
</feature>
<evidence type="ECO:0000313" key="2">
    <source>
        <dbReference type="EMBL" id="MEJ8853156.1"/>
    </source>
</evidence>
<proteinExistence type="predicted"/>
<keyword evidence="1" id="KW-0732">Signal</keyword>
<dbReference type="EMBL" id="JBBKZS010000001">
    <property type="protein sequence ID" value="MEJ8853156.1"/>
    <property type="molecule type" value="Genomic_DNA"/>
</dbReference>
<dbReference type="Proteomes" id="UP001367030">
    <property type="component" value="Unassembled WGS sequence"/>
</dbReference>
<sequence length="144" mass="16077">MRVVLSLLLALLLACLAACDPSRPAATANLRAQLIGTWLSESEEEGIRTCTVLELAEPGEFREIEKIDDGKGSPREVRTSGEWSFDGTNLKRKYTRRQGQPLPMNYFATTGYAIHMTSNDRFVGVDNLRHRSVSFERTSTNVCP</sequence>
<protein>
    <recommendedName>
        <fullName evidence="4">Lipoprotein</fullName>
    </recommendedName>
</protein>
<reference evidence="2 3" key="1">
    <citation type="submission" date="2024-03" db="EMBL/GenBank/DDBJ databases">
        <title>Novel species of the genus Variovorax.</title>
        <authorList>
            <person name="Liu Q."/>
            <person name="Xin Y.-H."/>
        </authorList>
    </citation>
    <scope>NUCLEOTIDE SEQUENCE [LARGE SCALE GENOMIC DNA]</scope>
    <source>
        <strain evidence="2 3">KACC 18901</strain>
    </source>
</reference>
<comment type="caution">
    <text evidence="2">The sequence shown here is derived from an EMBL/GenBank/DDBJ whole genome shotgun (WGS) entry which is preliminary data.</text>
</comment>